<evidence type="ECO:0000313" key="4">
    <source>
        <dbReference type="EMBL" id="NYD86362.1"/>
    </source>
</evidence>
<keyword evidence="4" id="KW-0449">Lipoprotein</keyword>
<dbReference type="InterPro" id="IPR003439">
    <property type="entry name" value="ABC_transporter-like_ATP-bd"/>
</dbReference>
<dbReference type="PROSITE" id="PS00211">
    <property type="entry name" value="ABC_TRANSPORTER_1"/>
    <property type="match status" value="1"/>
</dbReference>
<evidence type="ECO:0000256" key="2">
    <source>
        <dbReference type="ARBA" id="ARBA00022840"/>
    </source>
</evidence>
<comment type="caution">
    <text evidence="4">The sequence shown here is derived from an EMBL/GenBank/DDBJ whole genome shotgun (WGS) entry which is preliminary data.</text>
</comment>
<name>A0A7Y9FGA6_9CELL</name>
<dbReference type="PROSITE" id="PS50893">
    <property type="entry name" value="ABC_TRANSPORTER_2"/>
    <property type="match status" value="1"/>
</dbReference>
<accession>A0A7Y9FGA6</accession>
<dbReference type="Gene3D" id="3.40.50.300">
    <property type="entry name" value="P-loop containing nucleotide triphosphate hydrolases"/>
    <property type="match status" value="1"/>
</dbReference>
<evidence type="ECO:0000256" key="1">
    <source>
        <dbReference type="ARBA" id="ARBA00022741"/>
    </source>
</evidence>
<dbReference type="InterPro" id="IPR017871">
    <property type="entry name" value="ABC_transporter-like_CS"/>
</dbReference>
<dbReference type="Pfam" id="PF00005">
    <property type="entry name" value="ABC_tran"/>
    <property type="match status" value="1"/>
</dbReference>
<gene>
    <name evidence="4" type="ORF">BKA21_001911</name>
</gene>
<protein>
    <submittedName>
        <fullName evidence="4">Putative ABC transport system ATP-binding protein/lipoprotein-releasing system ATP-binding protein</fullName>
        <ecNumber evidence="4">3.6.3.-</ecNumber>
    </submittedName>
</protein>
<reference evidence="4 5" key="1">
    <citation type="submission" date="2020-07" db="EMBL/GenBank/DDBJ databases">
        <title>Sequencing the genomes of 1000 actinobacteria strains.</title>
        <authorList>
            <person name="Klenk H.-P."/>
        </authorList>
    </citation>
    <scope>NUCLEOTIDE SEQUENCE [LARGE SCALE GENOMIC DNA]</scope>
    <source>
        <strain evidence="4 5">DSM 24482</strain>
    </source>
</reference>
<dbReference type="GO" id="GO:0005886">
    <property type="term" value="C:plasma membrane"/>
    <property type="evidence" value="ECO:0007669"/>
    <property type="project" value="TreeGrafter"/>
</dbReference>
<keyword evidence="1" id="KW-0547">Nucleotide-binding</keyword>
<dbReference type="GO" id="GO:0005524">
    <property type="term" value="F:ATP binding"/>
    <property type="evidence" value="ECO:0007669"/>
    <property type="project" value="UniProtKB-KW"/>
</dbReference>
<evidence type="ECO:0000313" key="5">
    <source>
        <dbReference type="Proteomes" id="UP000577956"/>
    </source>
</evidence>
<organism evidence="4 5">
    <name type="scientific">Cellulomonas oligotrophica</name>
    <dbReference type="NCBI Taxonomy" id="931536"/>
    <lineage>
        <taxon>Bacteria</taxon>
        <taxon>Bacillati</taxon>
        <taxon>Actinomycetota</taxon>
        <taxon>Actinomycetes</taxon>
        <taxon>Micrococcales</taxon>
        <taxon>Cellulomonadaceae</taxon>
        <taxon>Cellulomonas</taxon>
    </lineage>
</organism>
<dbReference type="AlphaFoldDB" id="A0A7Y9FGA6"/>
<proteinExistence type="predicted"/>
<dbReference type="SUPFAM" id="SSF52540">
    <property type="entry name" value="P-loop containing nucleoside triphosphate hydrolases"/>
    <property type="match status" value="1"/>
</dbReference>
<dbReference type="GO" id="GO:0022857">
    <property type="term" value="F:transmembrane transporter activity"/>
    <property type="evidence" value="ECO:0007669"/>
    <property type="project" value="TreeGrafter"/>
</dbReference>
<dbReference type="InterPro" id="IPR003593">
    <property type="entry name" value="AAA+_ATPase"/>
</dbReference>
<dbReference type="InterPro" id="IPR027417">
    <property type="entry name" value="P-loop_NTPase"/>
</dbReference>
<sequence length="213" mass="21882">MRLVASEVTVRYPRARQDVLTGANLHVDHGTTVAILGPSGSGKSTLLSVLGGLVRPTSGTVRVEGENGGAAHSVRDVTSWVLQTVNVLPERSALDNVAVGALTRGLDGAAARAEAATRLSAVGLGDRAGEKVRLLSGGELQRVVIARALATARPFVLADEPTGQLDRATSDTVLDALLSGTGGAGMVIVTHDPEVAERCDRTVRIENGAVVPA</sequence>
<feature type="domain" description="ABC transporter" evidence="3">
    <location>
        <begin position="3"/>
        <end position="213"/>
    </location>
</feature>
<keyword evidence="2 4" id="KW-0067">ATP-binding</keyword>
<dbReference type="InterPro" id="IPR015854">
    <property type="entry name" value="ABC_transpr_LolD-like"/>
</dbReference>
<dbReference type="SMART" id="SM00382">
    <property type="entry name" value="AAA"/>
    <property type="match status" value="1"/>
</dbReference>
<dbReference type="Proteomes" id="UP000577956">
    <property type="component" value="Unassembled WGS sequence"/>
</dbReference>
<dbReference type="RefSeq" id="WP_140458004.1">
    <property type="nucleotide sequence ID" value="NZ_BAABFI010000001.1"/>
</dbReference>
<evidence type="ECO:0000259" key="3">
    <source>
        <dbReference type="PROSITE" id="PS50893"/>
    </source>
</evidence>
<dbReference type="GO" id="GO:0016887">
    <property type="term" value="F:ATP hydrolysis activity"/>
    <property type="evidence" value="ECO:0007669"/>
    <property type="project" value="InterPro"/>
</dbReference>
<dbReference type="PANTHER" id="PTHR24220">
    <property type="entry name" value="IMPORT ATP-BINDING PROTEIN"/>
    <property type="match status" value="1"/>
</dbReference>
<keyword evidence="4" id="KW-0378">Hydrolase</keyword>
<dbReference type="EMBL" id="JACCBK010000001">
    <property type="protein sequence ID" value="NYD86362.1"/>
    <property type="molecule type" value="Genomic_DNA"/>
</dbReference>
<dbReference type="EC" id="3.6.3.-" evidence="4"/>